<proteinExistence type="predicted"/>
<accession>A0A017HLF6</accession>
<sequence length="63" mass="7252">MDLLAVARFREAAHNLADQVDVLLVRMAEQKAADQLVQVTEETFDSLRELEEQIDTVLKRGRR</sequence>
<name>A0A017HLF6_9RHOB</name>
<organism evidence="1 2">
    <name type="scientific">Rubellimicrobium mesophilum DSM 19309</name>
    <dbReference type="NCBI Taxonomy" id="442562"/>
    <lineage>
        <taxon>Bacteria</taxon>
        <taxon>Pseudomonadati</taxon>
        <taxon>Pseudomonadota</taxon>
        <taxon>Alphaproteobacteria</taxon>
        <taxon>Rhodobacterales</taxon>
        <taxon>Roseobacteraceae</taxon>
        <taxon>Rubellimicrobium</taxon>
    </lineage>
</organism>
<comment type="caution">
    <text evidence="1">The sequence shown here is derived from an EMBL/GenBank/DDBJ whole genome shotgun (WGS) entry which is preliminary data.</text>
</comment>
<reference evidence="1 2" key="1">
    <citation type="submission" date="2013-02" db="EMBL/GenBank/DDBJ databases">
        <authorList>
            <person name="Fiebig A."/>
            <person name="Goeker M."/>
            <person name="Klenk H.-P.P."/>
        </authorList>
    </citation>
    <scope>NUCLEOTIDE SEQUENCE [LARGE SCALE GENOMIC DNA]</scope>
    <source>
        <strain evidence="1 2">DSM 19309</strain>
    </source>
</reference>
<evidence type="ECO:0000313" key="1">
    <source>
        <dbReference type="EMBL" id="EYD74993.1"/>
    </source>
</evidence>
<dbReference type="HOGENOM" id="CLU_2883166_0_0_5"/>
<gene>
    <name evidence="1" type="ORF">Rumeso_03417</name>
</gene>
<keyword evidence="2" id="KW-1185">Reference proteome</keyword>
<dbReference type="Proteomes" id="UP000019666">
    <property type="component" value="Unassembled WGS sequence"/>
</dbReference>
<evidence type="ECO:0000313" key="2">
    <source>
        <dbReference type="Proteomes" id="UP000019666"/>
    </source>
</evidence>
<dbReference type="EMBL" id="AOSK01000095">
    <property type="protein sequence ID" value="EYD74993.1"/>
    <property type="molecule type" value="Genomic_DNA"/>
</dbReference>
<dbReference type="AlphaFoldDB" id="A0A017HLF6"/>
<protein>
    <submittedName>
        <fullName evidence="1">Uncharacterized protein</fullName>
    </submittedName>
</protein>